<dbReference type="SUPFAM" id="SSF50630">
    <property type="entry name" value="Acid proteases"/>
    <property type="match status" value="1"/>
</dbReference>
<proteinExistence type="predicted"/>
<reference evidence="1 2" key="1">
    <citation type="submission" date="2023-08" db="EMBL/GenBank/DDBJ databases">
        <title>Functional and genomic diversity of the sorghum phyllosphere microbiome.</title>
        <authorList>
            <person name="Shade A."/>
        </authorList>
    </citation>
    <scope>NUCLEOTIDE SEQUENCE [LARGE SCALE GENOMIC DNA]</scope>
    <source>
        <strain evidence="1 2">SORGH_AS_0335</strain>
    </source>
</reference>
<keyword evidence="1" id="KW-0645">Protease</keyword>
<organism evidence="1 2">
    <name type="scientific">Paracidovorax wautersii</name>
    <dbReference type="NCBI Taxonomy" id="1177982"/>
    <lineage>
        <taxon>Bacteria</taxon>
        <taxon>Pseudomonadati</taxon>
        <taxon>Pseudomonadota</taxon>
        <taxon>Betaproteobacteria</taxon>
        <taxon>Burkholderiales</taxon>
        <taxon>Comamonadaceae</taxon>
        <taxon>Paracidovorax</taxon>
    </lineage>
</organism>
<gene>
    <name evidence="1" type="ORF">QE399_003641</name>
</gene>
<keyword evidence="2" id="KW-1185">Reference proteome</keyword>
<dbReference type="NCBIfam" id="TIGR02281">
    <property type="entry name" value="clan_AA_DTGA"/>
    <property type="match status" value="1"/>
</dbReference>
<dbReference type="Gene3D" id="2.40.70.10">
    <property type="entry name" value="Acid Proteases"/>
    <property type="match status" value="1"/>
</dbReference>
<sequence>MPPPARPAFGMTARSPLQWIVAAALGVAALAGPGAALAQAVALSGILGSKALLVVDGSAPRALAAGESHQGVTVVAVGREYATVEVAGQRRRLLMGEAPVSVRSSTAGQRVVLRADSTGHFGGGGAINGRFMQYMVDTGASLVAIGQPDAERLGLAFRSGQPVLLSTANGQVQGWRIKLDTVRIGDVDVYGVDAVVTPQAMPFVLLGNSMLAEFQMTRSRSEMVLERRR</sequence>
<dbReference type="EMBL" id="JAVIZX010000001">
    <property type="protein sequence ID" value="MDR6215952.1"/>
    <property type="molecule type" value="Genomic_DNA"/>
</dbReference>
<dbReference type="Proteomes" id="UP001267710">
    <property type="component" value="Unassembled WGS sequence"/>
</dbReference>
<dbReference type="InterPro" id="IPR021109">
    <property type="entry name" value="Peptidase_aspartic_dom_sf"/>
</dbReference>
<dbReference type="Pfam" id="PF13975">
    <property type="entry name" value="gag-asp_proteas"/>
    <property type="match status" value="1"/>
</dbReference>
<dbReference type="GO" id="GO:0008233">
    <property type="term" value="F:peptidase activity"/>
    <property type="evidence" value="ECO:0007669"/>
    <property type="project" value="UniProtKB-KW"/>
</dbReference>
<comment type="caution">
    <text evidence="1">The sequence shown here is derived from an EMBL/GenBank/DDBJ whole genome shotgun (WGS) entry which is preliminary data.</text>
</comment>
<dbReference type="InterPro" id="IPR011969">
    <property type="entry name" value="Clan_AA_Asp_peptidase_C"/>
</dbReference>
<accession>A0ABU1IFI8</accession>
<evidence type="ECO:0000313" key="2">
    <source>
        <dbReference type="Proteomes" id="UP001267710"/>
    </source>
</evidence>
<dbReference type="InterPro" id="IPR034122">
    <property type="entry name" value="Retropepsin-like_bacterial"/>
</dbReference>
<evidence type="ECO:0000313" key="1">
    <source>
        <dbReference type="EMBL" id="MDR6215952.1"/>
    </source>
</evidence>
<dbReference type="CDD" id="cd05483">
    <property type="entry name" value="retropepsin_like_bacteria"/>
    <property type="match status" value="1"/>
</dbReference>
<name>A0ABU1IFI8_9BURK</name>
<dbReference type="GO" id="GO:0006508">
    <property type="term" value="P:proteolysis"/>
    <property type="evidence" value="ECO:0007669"/>
    <property type="project" value="UniProtKB-KW"/>
</dbReference>
<keyword evidence="1" id="KW-0378">Hydrolase</keyword>
<protein>
    <submittedName>
        <fullName evidence="1">Aspartyl protease family protein</fullName>
    </submittedName>
</protein>